<name>A0A8D8F9I0_CULPI</name>
<accession>A0A8D8F9I0</accession>
<proteinExistence type="predicted"/>
<protein>
    <submittedName>
        <fullName evidence="2">(northern house mosquito) hypothetical protein</fullName>
    </submittedName>
</protein>
<dbReference type="EMBL" id="HBUE01047852">
    <property type="protein sequence ID" value="CAG6463361.1"/>
    <property type="molecule type" value="Transcribed_RNA"/>
</dbReference>
<reference evidence="2" key="1">
    <citation type="submission" date="2021-05" db="EMBL/GenBank/DDBJ databases">
        <authorList>
            <person name="Alioto T."/>
            <person name="Alioto T."/>
            <person name="Gomez Garrido J."/>
        </authorList>
    </citation>
    <scope>NUCLEOTIDE SEQUENCE</scope>
</reference>
<feature type="transmembrane region" description="Helical" evidence="1">
    <location>
        <begin position="109"/>
        <end position="129"/>
    </location>
</feature>
<keyword evidence="1" id="KW-0812">Transmembrane</keyword>
<evidence type="ECO:0000256" key="1">
    <source>
        <dbReference type="SAM" id="Phobius"/>
    </source>
</evidence>
<keyword evidence="1" id="KW-0472">Membrane</keyword>
<organism evidence="2">
    <name type="scientific">Culex pipiens</name>
    <name type="common">House mosquito</name>
    <dbReference type="NCBI Taxonomy" id="7175"/>
    <lineage>
        <taxon>Eukaryota</taxon>
        <taxon>Metazoa</taxon>
        <taxon>Ecdysozoa</taxon>
        <taxon>Arthropoda</taxon>
        <taxon>Hexapoda</taxon>
        <taxon>Insecta</taxon>
        <taxon>Pterygota</taxon>
        <taxon>Neoptera</taxon>
        <taxon>Endopterygota</taxon>
        <taxon>Diptera</taxon>
        <taxon>Nematocera</taxon>
        <taxon>Culicoidea</taxon>
        <taxon>Culicidae</taxon>
        <taxon>Culicinae</taxon>
        <taxon>Culicini</taxon>
        <taxon>Culex</taxon>
        <taxon>Culex</taxon>
    </lineage>
</organism>
<dbReference type="AlphaFoldDB" id="A0A8D8F9I0"/>
<evidence type="ECO:0000313" key="2">
    <source>
        <dbReference type="EMBL" id="CAG6463361.1"/>
    </source>
</evidence>
<sequence length="138" mass="14917">MGVASLSVGWTLRRFGCSLRRPSPAVRALPVLGNGQQASTASKDSVGTVRVSGRGVDGHGKAHEQCQTGTLTVRRVVHRPGCSTARVKTTSVHKVNRETQRGPTRDKMAVRLLMLGIGARIGMLLGWHIPTWMSKTHE</sequence>
<keyword evidence="1" id="KW-1133">Transmembrane helix</keyword>